<dbReference type="VEuPathDB" id="CryptoDB:GNI_096140"/>
<name>A0A023B512_GRENI</name>
<proteinExistence type="predicted"/>
<comment type="caution">
    <text evidence="1">The sequence shown here is derived from an EMBL/GenBank/DDBJ whole genome shotgun (WGS) entry which is preliminary data.</text>
</comment>
<accession>A0A023B512</accession>
<gene>
    <name evidence="1" type="ORF">GNI_096140</name>
</gene>
<dbReference type="RefSeq" id="XP_011131002.1">
    <property type="nucleotide sequence ID" value="XM_011132700.1"/>
</dbReference>
<dbReference type="EMBL" id="AFNH02000720">
    <property type="protein sequence ID" value="EZG57973.1"/>
    <property type="molecule type" value="Genomic_DNA"/>
</dbReference>
<reference evidence="1" key="1">
    <citation type="submission" date="2013-12" db="EMBL/GenBank/DDBJ databases">
        <authorList>
            <person name="Omoto C.K."/>
            <person name="Sibley D."/>
            <person name="Venepally P."/>
            <person name="Hadjithomas M."/>
            <person name="Karamycheva S."/>
            <person name="Brunk B."/>
            <person name="Roos D."/>
            <person name="Caler E."/>
            <person name="Lorenzi H."/>
        </authorList>
    </citation>
    <scope>NUCLEOTIDE SEQUENCE</scope>
</reference>
<evidence type="ECO:0000313" key="2">
    <source>
        <dbReference type="Proteomes" id="UP000019763"/>
    </source>
</evidence>
<dbReference type="GeneID" id="22913419"/>
<sequence>MRALVAGESGRVEGVASLLVAAHADPRECLGCVDASAMTAVREEKVVFATSTSGDGARVPWELCQSNLEEVVESSRLTRRAAVCLALEIVKQMRDRHGKGVSFLDSLNQVRMPAFRNCQATVLVRPRHELPDWTVAYDPAAWEVIETQAVKQFGAVMLQLASNGCAVSQDSLLAHNLPIQGCCDTPPEQTVSDHDILHVFSAAGCNTYEDVETRLRHLYRRLTGTNYSPQAWTVTQPNATKYNHTTPSWWPSHN</sequence>
<dbReference type="Proteomes" id="UP000019763">
    <property type="component" value="Unassembled WGS sequence"/>
</dbReference>
<keyword evidence="2" id="KW-1185">Reference proteome</keyword>
<dbReference type="AlphaFoldDB" id="A0A023B512"/>
<organism evidence="1 2">
    <name type="scientific">Gregarina niphandrodes</name>
    <name type="common">Septate eugregarine</name>
    <dbReference type="NCBI Taxonomy" id="110365"/>
    <lineage>
        <taxon>Eukaryota</taxon>
        <taxon>Sar</taxon>
        <taxon>Alveolata</taxon>
        <taxon>Apicomplexa</taxon>
        <taxon>Conoidasida</taxon>
        <taxon>Gregarinasina</taxon>
        <taxon>Eugregarinorida</taxon>
        <taxon>Gregarinidae</taxon>
        <taxon>Gregarina</taxon>
    </lineage>
</organism>
<evidence type="ECO:0000313" key="1">
    <source>
        <dbReference type="EMBL" id="EZG57973.1"/>
    </source>
</evidence>
<protein>
    <submittedName>
        <fullName evidence="1">Uncharacterized protein</fullName>
    </submittedName>
</protein>